<dbReference type="EMBL" id="FJUX01000004">
    <property type="protein sequence ID" value="CZS90069.1"/>
    <property type="molecule type" value="Genomic_DNA"/>
</dbReference>
<accession>A0A1E1JW82</accession>
<evidence type="ECO:0000313" key="2">
    <source>
        <dbReference type="Proteomes" id="UP000178912"/>
    </source>
</evidence>
<dbReference type="AlphaFoldDB" id="A0A1E1JW82"/>
<reference evidence="2" key="1">
    <citation type="submission" date="2016-03" db="EMBL/GenBank/DDBJ databases">
        <authorList>
            <person name="Guldener U."/>
        </authorList>
    </citation>
    <scope>NUCLEOTIDE SEQUENCE [LARGE SCALE GENOMIC DNA]</scope>
    <source>
        <strain evidence="2">04CH-RAC-A.6.1</strain>
    </source>
</reference>
<dbReference type="Proteomes" id="UP000178912">
    <property type="component" value="Unassembled WGS sequence"/>
</dbReference>
<proteinExistence type="predicted"/>
<sequence>MGGELGLRGGGIPDCPGCPGLAGSSCSLVLVLVLGGRADAVCLDSGWLAGWLALGGGCGCRCRWMSMSRGSANPNRRRRHGWMDGWHRWHGWWQESAVAVKKTGWHVFDFWAA</sequence>
<name>A0A1E1JW82_9HELO</name>
<gene>
    <name evidence="1" type="ORF">RAG0_01207</name>
</gene>
<protein>
    <submittedName>
        <fullName evidence="1">Uncharacterized protein</fullName>
    </submittedName>
</protein>
<evidence type="ECO:0000313" key="1">
    <source>
        <dbReference type="EMBL" id="CZS90069.1"/>
    </source>
</evidence>
<keyword evidence="2" id="KW-1185">Reference proteome</keyword>
<organism evidence="1 2">
    <name type="scientific">Rhynchosporium agropyri</name>
    <dbReference type="NCBI Taxonomy" id="914238"/>
    <lineage>
        <taxon>Eukaryota</taxon>
        <taxon>Fungi</taxon>
        <taxon>Dikarya</taxon>
        <taxon>Ascomycota</taxon>
        <taxon>Pezizomycotina</taxon>
        <taxon>Leotiomycetes</taxon>
        <taxon>Helotiales</taxon>
        <taxon>Ploettnerulaceae</taxon>
        <taxon>Rhynchosporium</taxon>
    </lineage>
</organism>